<accession>A0ABN7VMG1</accession>
<dbReference type="InterPro" id="IPR001245">
    <property type="entry name" value="Ser-Thr/Tyr_kinase_cat_dom"/>
</dbReference>
<name>A0ABN7VMG1_GIGMA</name>
<dbReference type="Pfam" id="PF07714">
    <property type="entry name" value="PK_Tyr_Ser-Thr"/>
    <property type="match status" value="1"/>
</dbReference>
<keyword evidence="3" id="KW-1185">Reference proteome</keyword>
<dbReference type="SMART" id="SM00220">
    <property type="entry name" value="S_TKc"/>
    <property type="match status" value="1"/>
</dbReference>
<comment type="caution">
    <text evidence="2">The sequence shown here is derived from an EMBL/GenBank/DDBJ whole genome shotgun (WGS) entry which is preliminary data.</text>
</comment>
<dbReference type="PROSITE" id="PS50011">
    <property type="entry name" value="PROTEIN_KINASE_DOM"/>
    <property type="match status" value="1"/>
</dbReference>
<evidence type="ECO:0000313" key="3">
    <source>
        <dbReference type="Proteomes" id="UP000789901"/>
    </source>
</evidence>
<dbReference type="SUPFAM" id="SSF56112">
    <property type="entry name" value="Protein kinase-like (PK-like)"/>
    <property type="match status" value="1"/>
</dbReference>
<evidence type="ECO:0000259" key="1">
    <source>
        <dbReference type="PROSITE" id="PS50011"/>
    </source>
</evidence>
<dbReference type="Proteomes" id="UP000789901">
    <property type="component" value="Unassembled WGS sequence"/>
</dbReference>
<sequence length="424" mass="49081">MNYTNGSNLRMDMISDCRQRAIVILRMFPELEGPKYFKALCNIVINDPLLEIHEKTYLIYDLASWKSGPYTEWDNEQQELKRDGKGTYILKHLGDTEKCYNEIEASFTTEQLFSQSQVRCYGLTRSPHTQNFVLVLHKMDSDLRRFLKANSDLSWKIKFKMVRNISNSIRKLHNQDHIHRDLHSGNVLVDKNKFHCVLSDFDIYVNDIIQELKLVPVNRKSTKWNILKGANSEKRFDTEVIIMKKMENLLRDAYINNGIIRELNVHPNDSAIRKILNVLEKFNFIKEIFSKSKRIFAKELSRTSKEIKPSISENTSTLLLLEEDGRISKDITSIPEQDKRISTIGLHSRLSISDHDGGTTTINAPIMEQEESNATDVCPLPSKQKENSIVDDALILRQNECDINLQIKRNSANLTGNIYILLKH</sequence>
<organism evidence="2 3">
    <name type="scientific">Gigaspora margarita</name>
    <dbReference type="NCBI Taxonomy" id="4874"/>
    <lineage>
        <taxon>Eukaryota</taxon>
        <taxon>Fungi</taxon>
        <taxon>Fungi incertae sedis</taxon>
        <taxon>Mucoromycota</taxon>
        <taxon>Glomeromycotina</taxon>
        <taxon>Glomeromycetes</taxon>
        <taxon>Diversisporales</taxon>
        <taxon>Gigasporaceae</taxon>
        <taxon>Gigaspora</taxon>
    </lineage>
</organism>
<dbReference type="InterPro" id="IPR000719">
    <property type="entry name" value="Prot_kinase_dom"/>
</dbReference>
<dbReference type="EMBL" id="CAJVQB010017877">
    <property type="protein sequence ID" value="CAG8785803.1"/>
    <property type="molecule type" value="Genomic_DNA"/>
</dbReference>
<dbReference type="Gene3D" id="1.10.510.10">
    <property type="entry name" value="Transferase(Phosphotransferase) domain 1"/>
    <property type="match status" value="1"/>
</dbReference>
<dbReference type="InterPro" id="IPR011009">
    <property type="entry name" value="Kinase-like_dom_sf"/>
</dbReference>
<feature type="domain" description="Protein kinase" evidence="1">
    <location>
        <begin position="1"/>
        <end position="320"/>
    </location>
</feature>
<gene>
    <name evidence="2" type="ORF">GMARGA_LOCUS20415</name>
</gene>
<proteinExistence type="predicted"/>
<protein>
    <submittedName>
        <fullName evidence="2">17922_t:CDS:1</fullName>
    </submittedName>
</protein>
<reference evidence="2 3" key="1">
    <citation type="submission" date="2021-06" db="EMBL/GenBank/DDBJ databases">
        <authorList>
            <person name="Kallberg Y."/>
            <person name="Tangrot J."/>
            <person name="Rosling A."/>
        </authorList>
    </citation>
    <scope>NUCLEOTIDE SEQUENCE [LARGE SCALE GENOMIC DNA]</scope>
    <source>
        <strain evidence="2 3">120-4 pot B 10/14</strain>
    </source>
</reference>
<evidence type="ECO:0000313" key="2">
    <source>
        <dbReference type="EMBL" id="CAG8785803.1"/>
    </source>
</evidence>